<accession>A0AAV0DAG8</accession>
<protein>
    <submittedName>
        <fullName evidence="1">Uncharacterized protein</fullName>
    </submittedName>
</protein>
<evidence type="ECO:0000313" key="1">
    <source>
        <dbReference type="EMBL" id="CAH9092575.1"/>
    </source>
</evidence>
<sequence>MLDSSVVASMFIAGVALATRFDSDLKLYPKSERATQLAEWALSNTIQIKATILQEDYHDSASKLFDLKPEPIVPITDMLHVSGQVCYIMILTYDPFYITFSSYSCLAYVLWNTINTNK</sequence>
<dbReference type="AlphaFoldDB" id="A0AAV0DAG8"/>
<keyword evidence="2" id="KW-1185">Reference proteome</keyword>
<gene>
    <name evidence="1" type="ORF">CEPIT_LOCUS12159</name>
</gene>
<dbReference type="EMBL" id="CAMAPF010000073">
    <property type="protein sequence ID" value="CAH9092575.1"/>
    <property type="molecule type" value="Genomic_DNA"/>
</dbReference>
<organism evidence="1 2">
    <name type="scientific">Cuscuta epithymum</name>
    <dbReference type="NCBI Taxonomy" id="186058"/>
    <lineage>
        <taxon>Eukaryota</taxon>
        <taxon>Viridiplantae</taxon>
        <taxon>Streptophyta</taxon>
        <taxon>Embryophyta</taxon>
        <taxon>Tracheophyta</taxon>
        <taxon>Spermatophyta</taxon>
        <taxon>Magnoliopsida</taxon>
        <taxon>eudicotyledons</taxon>
        <taxon>Gunneridae</taxon>
        <taxon>Pentapetalae</taxon>
        <taxon>asterids</taxon>
        <taxon>lamiids</taxon>
        <taxon>Solanales</taxon>
        <taxon>Convolvulaceae</taxon>
        <taxon>Cuscuteae</taxon>
        <taxon>Cuscuta</taxon>
        <taxon>Cuscuta subgen. Cuscuta</taxon>
    </lineage>
</organism>
<evidence type="ECO:0000313" key="2">
    <source>
        <dbReference type="Proteomes" id="UP001152523"/>
    </source>
</evidence>
<reference evidence="1" key="1">
    <citation type="submission" date="2022-07" db="EMBL/GenBank/DDBJ databases">
        <authorList>
            <person name="Macas J."/>
            <person name="Novak P."/>
            <person name="Neumann P."/>
        </authorList>
    </citation>
    <scope>NUCLEOTIDE SEQUENCE</scope>
</reference>
<name>A0AAV0DAG8_9ASTE</name>
<proteinExistence type="predicted"/>
<dbReference type="Proteomes" id="UP001152523">
    <property type="component" value="Unassembled WGS sequence"/>
</dbReference>
<comment type="caution">
    <text evidence="1">The sequence shown here is derived from an EMBL/GenBank/DDBJ whole genome shotgun (WGS) entry which is preliminary data.</text>
</comment>